<proteinExistence type="predicted"/>
<sequence>TSLLLVAELRVVTIKMSVQPGAMVPDHQVPQESSVFQVTQREFSGVILDGILEVNQSSQIQAD</sequence>
<protein>
    <submittedName>
        <fullName evidence="1">Uncharacterized protein</fullName>
    </submittedName>
</protein>
<organism evidence="1 2">
    <name type="scientific">Chaenocephalus aceratus</name>
    <name type="common">Blackfin icefish</name>
    <name type="synonym">Chaenichthys aceratus</name>
    <dbReference type="NCBI Taxonomy" id="36190"/>
    <lineage>
        <taxon>Eukaryota</taxon>
        <taxon>Metazoa</taxon>
        <taxon>Chordata</taxon>
        <taxon>Craniata</taxon>
        <taxon>Vertebrata</taxon>
        <taxon>Euteleostomi</taxon>
        <taxon>Actinopterygii</taxon>
        <taxon>Neopterygii</taxon>
        <taxon>Teleostei</taxon>
        <taxon>Neoteleostei</taxon>
        <taxon>Acanthomorphata</taxon>
        <taxon>Eupercaria</taxon>
        <taxon>Perciformes</taxon>
        <taxon>Notothenioidei</taxon>
        <taxon>Channichthyidae</taxon>
        <taxon>Chaenocephalus</taxon>
    </lineage>
</organism>
<dbReference type="EMBL" id="CM043804">
    <property type="protein sequence ID" value="KAI4806954.1"/>
    <property type="molecule type" value="Genomic_DNA"/>
</dbReference>
<feature type="non-terminal residue" evidence="1">
    <location>
        <position position="1"/>
    </location>
</feature>
<comment type="caution">
    <text evidence="1">The sequence shown here is derived from an EMBL/GenBank/DDBJ whole genome shotgun (WGS) entry which is preliminary data.</text>
</comment>
<reference evidence="1" key="1">
    <citation type="submission" date="2022-05" db="EMBL/GenBank/DDBJ databases">
        <title>Chromosome-level genome of Chaenocephalus aceratus.</title>
        <authorList>
            <person name="Park H."/>
        </authorList>
    </citation>
    <scope>NUCLEOTIDE SEQUENCE</scope>
    <source>
        <strain evidence="1">KU_202001</strain>
    </source>
</reference>
<gene>
    <name evidence="1" type="ORF">KUCAC02_017744</name>
</gene>
<accession>A0ACB9W2Y2</accession>
<name>A0ACB9W2Y2_CHAAC</name>
<evidence type="ECO:0000313" key="1">
    <source>
        <dbReference type="EMBL" id="KAI4806954.1"/>
    </source>
</evidence>
<dbReference type="Proteomes" id="UP001057452">
    <property type="component" value="Chromosome 20"/>
</dbReference>
<keyword evidence="2" id="KW-1185">Reference proteome</keyword>
<evidence type="ECO:0000313" key="2">
    <source>
        <dbReference type="Proteomes" id="UP001057452"/>
    </source>
</evidence>